<gene>
    <name evidence="1" type="ORF">BDQ94DRAFT_184205</name>
</gene>
<dbReference type="SUPFAM" id="SSF89372">
    <property type="entry name" value="Fucose-specific lectin"/>
    <property type="match status" value="1"/>
</dbReference>
<sequence length="283" mass="31740">METTLEDIAYLLTIPTGALSLDGSTMYFVVVDDGILVERHWNGNEVTRQYFISEDVAESPSAKYLLSDDVRRIFCPSAENVLQCYQWDESEEEWDEVTLVTQDTPAVHPRSKVSGCFNGDNQLIFYQDPSGCLQGLRIDQDGNCSALPPLLAKTSERPLVHTAYEADDESIHVLYFDHTTKVIRDLKWDGDTNWQDTIASSGEGFGNHELSSFVKTSTHEEETGFLAISTDNIVLSINSQGQRVELGSFDRKRFVAATSEECIYETLTLLKNLVTRFGGKSKK</sequence>
<dbReference type="AlphaFoldDB" id="A0A3F3PLY1"/>
<organism evidence="1 2">
    <name type="scientific">Aspergillus welwitschiae</name>
    <dbReference type="NCBI Taxonomy" id="1341132"/>
    <lineage>
        <taxon>Eukaryota</taxon>
        <taxon>Fungi</taxon>
        <taxon>Dikarya</taxon>
        <taxon>Ascomycota</taxon>
        <taxon>Pezizomycotina</taxon>
        <taxon>Eurotiomycetes</taxon>
        <taxon>Eurotiomycetidae</taxon>
        <taxon>Eurotiales</taxon>
        <taxon>Aspergillaceae</taxon>
        <taxon>Aspergillus</taxon>
        <taxon>Aspergillus subgen. Circumdati</taxon>
    </lineage>
</organism>
<evidence type="ECO:0000313" key="1">
    <source>
        <dbReference type="EMBL" id="RDH27927.1"/>
    </source>
</evidence>
<dbReference type="Gene3D" id="2.120.10.70">
    <property type="entry name" value="Fucose-specific lectin"/>
    <property type="match status" value="1"/>
</dbReference>
<evidence type="ECO:0008006" key="3">
    <source>
        <dbReference type="Google" id="ProtNLM"/>
    </source>
</evidence>
<name>A0A3F3PLY1_9EURO</name>
<proteinExistence type="predicted"/>
<protein>
    <recommendedName>
        <fullName evidence="3">Fucose-specific lectin</fullName>
    </recommendedName>
</protein>
<evidence type="ECO:0000313" key="2">
    <source>
        <dbReference type="Proteomes" id="UP000253729"/>
    </source>
</evidence>
<dbReference type="RefSeq" id="XP_026620949.1">
    <property type="nucleotide sequence ID" value="XM_026774587.1"/>
</dbReference>
<accession>A0A3F3PLY1</accession>
<dbReference type="GeneID" id="38142943"/>
<reference evidence="1 2" key="1">
    <citation type="submission" date="2018-07" db="EMBL/GenBank/DDBJ databases">
        <title>The genomes of Aspergillus section Nigri reveals drivers in fungal speciation.</title>
        <authorList>
            <consortium name="DOE Joint Genome Institute"/>
            <person name="Vesth T.C."/>
            <person name="Nybo J."/>
            <person name="Theobald S."/>
            <person name="Brandl J."/>
            <person name="Frisvad J.C."/>
            <person name="Nielsen K.F."/>
            <person name="Lyhne E.K."/>
            <person name="Kogle M.E."/>
            <person name="Kuo A."/>
            <person name="Riley R."/>
            <person name="Clum A."/>
            <person name="Nolan M."/>
            <person name="Lipzen A."/>
            <person name="Salamov A."/>
            <person name="Henrissat B."/>
            <person name="Wiebenga A."/>
            <person name="De vries R.P."/>
            <person name="Grigoriev I.V."/>
            <person name="Mortensen U.H."/>
            <person name="Andersen M.R."/>
            <person name="Baker S.E."/>
        </authorList>
    </citation>
    <scope>NUCLEOTIDE SEQUENCE [LARGE SCALE GENOMIC DNA]</scope>
    <source>
        <strain evidence="1 2">CBS 139.54b</strain>
    </source>
</reference>
<dbReference type="EMBL" id="KZ852082">
    <property type="protein sequence ID" value="RDH27927.1"/>
    <property type="molecule type" value="Genomic_DNA"/>
</dbReference>
<keyword evidence="2" id="KW-1185">Reference proteome</keyword>
<dbReference type="Proteomes" id="UP000253729">
    <property type="component" value="Unassembled WGS sequence"/>
</dbReference>